<evidence type="ECO:0000313" key="1">
    <source>
        <dbReference type="EMBL" id="GAA0860872.1"/>
    </source>
</evidence>
<keyword evidence="2" id="KW-1185">Reference proteome</keyword>
<dbReference type="EMBL" id="BAAAFE010000001">
    <property type="protein sequence ID" value="GAA0860872.1"/>
    <property type="molecule type" value="Genomic_DNA"/>
</dbReference>
<reference evidence="2" key="1">
    <citation type="journal article" date="2019" name="Int. J. Syst. Evol. Microbiol.">
        <title>The Global Catalogue of Microorganisms (GCM) 10K type strain sequencing project: providing services to taxonomists for standard genome sequencing and annotation.</title>
        <authorList>
            <consortium name="The Broad Institute Genomics Platform"/>
            <consortium name="The Broad Institute Genome Sequencing Center for Infectious Disease"/>
            <person name="Wu L."/>
            <person name="Ma J."/>
        </authorList>
    </citation>
    <scope>NUCLEOTIDE SEQUENCE [LARGE SCALE GENOMIC DNA]</scope>
    <source>
        <strain evidence="2">JCM 15910</strain>
    </source>
</reference>
<organism evidence="1 2">
    <name type="scientific">Sphingopyxis soli</name>
    <dbReference type="NCBI Taxonomy" id="592051"/>
    <lineage>
        <taxon>Bacteria</taxon>
        <taxon>Pseudomonadati</taxon>
        <taxon>Pseudomonadota</taxon>
        <taxon>Alphaproteobacteria</taxon>
        <taxon>Sphingomonadales</taxon>
        <taxon>Sphingomonadaceae</taxon>
        <taxon>Sphingopyxis</taxon>
    </lineage>
</organism>
<dbReference type="Proteomes" id="UP001500738">
    <property type="component" value="Unassembled WGS sequence"/>
</dbReference>
<dbReference type="RefSeq" id="WP_215353518.1">
    <property type="nucleotide sequence ID" value="NZ_BAAAFE010000001.1"/>
</dbReference>
<accession>A0ABP3X9M6</accession>
<protein>
    <submittedName>
        <fullName evidence="1">Uncharacterized protein</fullName>
    </submittedName>
</protein>
<name>A0ABP3X9M6_9SPHN</name>
<evidence type="ECO:0000313" key="2">
    <source>
        <dbReference type="Proteomes" id="UP001500738"/>
    </source>
</evidence>
<dbReference type="Pfam" id="PF20043">
    <property type="entry name" value="DUF6445"/>
    <property type="match status" value="1"/>
</dbReference>
<sequence>MTTATVRIGSIGGEAQPIAVIEDFAPDPGALRAFAAGAAFGPARNHYPGVRAALPAAYLADQLPVIVAAVADAFGRRGAAEVIDASFSIVSTPPGALAVPQRLPHVDAFGADRIALVHYLDPAGGDGTAFFRHRATGFETVTEARRELFFRHLDTELRYGGPPPAAYVAGDTPLFECIRTEPAAYNRALLYPSWNLHSGAISPGAALSADPRRGRLTVTAFLSIG</sequence>
<dbReference type="InterPro" id="IPR045617">
    <property type="entry name" value="DUF6445"/>
</dbReference>
<comment type="caution">
    <text evidence="1">The sequence shown here is derived from an EMBL/GenBank/DDBJ whole genome shotgun (WGS) entry which is preliminary data.</text>
</comment>
<proteinExistence type="predicted"/>
<gene>
    <name evidence="1" type="ORF">GCM10009115_01220</name>
</gene>